<feature type="transmembrane region" description="Helical" evidence="5">
    <location>
        <begin position="12"/>
        <end position="35"/>
    </location>
</feature>
<dbReference type="Proteomes" id="UP000629963">
    <property type="component" value="Unassembled WGS sequence"/>
</dbReference>
<dbReference type="InterPro" id="IPR010432">
    <property type="entry name" value="RDD"/>
</dbReference>
<dbReference type="PANTHER" id="PTHR38480:SF1">
    <property type="entry name" value="SLR0254 PROTEIN"/>
    <property type="match status" value="1"/>
</dbReference>
<proteinExistence type="predicted"/>
<organism evidence="7 8">
    <name type="scientific">Flavobacterium kayseriense</name>
    <dbReference type="NCBI Taxonomy" id="2764714"/>
    <lineage>
        <taxon>Bacteria</taxon>
        <taxon>Pseudomonadati</taxon>
        <taxon>Bacteroidota</taxon>
        <taxon>Flavobacteriia</taxon>
        <taxon>Flavobacteriales</taxon>
        <taxon>Flavobacteriaceae</taxon>
        <taxon>Flavobacterium</taxon>
    </lineage>
</organism>
<comment type="caution">
    <text evidence="7">The sequence shown here is derived from an EMBL/GenBank/DDBJ whole genome shotgun (WGS) entry which is preliminary data.</text>
</comment>
<protein>
    <submittedName>
        <fullName evidence="7">RDD family protein</fullName>
    </submittedName>
</protein>
<evidence type="ECO:0000256" key="1">
    <source>
        <dbReference type="ARBA" id="ARBA00004141"/>
    </source>
</evidence>
<evidence type="ECO:0000313" key="8">
    <source>
        <dbReference type="Proteomes" id="UP000629963"/>
    </source>
</evidence>
<feature type="domain" description="RDD" evidence="6">
    <location>
        <begin position="9"/>
        <end position="133"/>
    </location>
</feature>
<evidence type="ECO:0000313" key="7">
    <source>
        <dbReference type="EMBL" id="MBC5841170.1"/>
    </source>
</evidence>
<evidence type="ECO:0000256" key="2">
    <source>
        <dbReference type="ARBA" id="ARBA00022692"/>
    </source>
</evidence>
<evidence type="ECO:0000256" key="5">
    <source>
        <dbReference type="SAM" id="Phobius"/>
    </source>
</evidence>
<keyword evidence="8" id="KW-1185">Reference proteome</keyword>
<sequence>MNPQKKNNLGKRFIAGLIDYTIIFTVCYVFIYSFGSPNDEGGYSVTGLLALIPTVIWFSFTVLLELLFGATVGNSVVGLEPKSLTRNNGQLTFSQSFKRHLLDPLDMFPFGLIGLITIKNTAMHQRLGDIWAKTIVVNKDVIK</sequence>
<dbReference type="PANTHER" id="PTHR38480">
    <property type="entry name" value="SLR0254 PROTEIN"/>
    <property type="match status" value="1"/>
</dbReference>
<accession>A0ABR7J6K7</accession>
<comment type="subcellular location">
    <subcellularLocation>
        <location evidence="1">Membrane</location>
        <topology evidence="1">Multi-pass membrane protein</topology>
    </subcellularLocation>
</comment>
<evidence type="ECO:0000256" key="3">
    <source>
        <dbReference type="ARBA" id="ARBA00022989"/>
    </source>
</evidence>
<evidence type="ECO:0000259" key="6">
    <source>
        <dbReference type="Pfam" id="PF06271"/>
    </source>
</evidence>
<dbReference type="EMBL" id="JACRUJ010000002">
    <property type="protein sequence ID" value="MBC5841170.1"/>
    <property type="molecule type" value="Genomic_DNA"/>
</dbReference>
<dbReference type="Pfam" id="PF06271">
    <property type="entry name" value="RDD"/>
    <property type="match status" value="1"/>
</dbReference>
<feature type="transmembrane region" description="Helical" evidence="5">
    <location>
        <begin position="55"/>
        <end position="77"/>
    </location>
</feature>
<keyword evidence="2 5" id="KW-0812">Transmembrane</keyword>
<dbReference type="RefSeq" id="WP_187009762.1">
    <property type="nucleotide sequence ID" value="NZ_JACRUI010000002.1"/>
</dbReference>
<reference evidence="7 8" key="1">
    <citation type="submission" date="2020-08" db="EMBL/GenBank/DDBJ databases">
        <title>Description of novel Flavobacterium F-380 isolate.</title>
        <authorList>
            <person name="Saticioglu I.B."/>
            <person name="Duman M."/>
            <person name="Altun S."/>
        </authorList>
    </citation>
    <scope>NUCLEOTIDE SEQUENCE [LARGE SCALE GENOMIC DNA]</scope>
    <source>
        <strain evidence="7 8">F-380</strain>
    </source>
</reference>
<gene>
    <name evidence="7" type="ORF">H8R23_07105</name>
</gene>
<keyword evidence="4 5" id="KW-0472">Membrane</keyword>
<keyword evidence="3 5" id="KW-1133">Transmembrane helix</keyword>
<evidence type="ECO:0000256" key="4">
    <source>
        <dbReference type="ARBA" id="ARBA00023136"/>
    </source>
</evidence>
<name>A0ABR7J6K7_9FLAO</name>